<evidence type="ECO:0000313" key="1">
    <source>
        <dbReference type="EMBL" id="RGS36221.1"/>
    </source>
</evidence>
<dbReference type="AlphaFoldDB" id="A0A412IGR5"/>
<dbReference type="EMBL" id="QRVJ01000010">
    <property type="protein sequence ID" value="RGS36221.1"/>
    <property type="molecule type" value="Genomic_DNA"/>
</dbReference>
<organism evidence="1 2">
    <name type="scientific">Bacteroides cellulosilyticus</name>
    <dbReference type="NCBI Taxonomy" id="246787"/>
    <lineage>
        <taxon>Bacteria</taxon>
        <taxon>Pseudomonadati</taxon>
        <taxon>Bacteroidota</taxon>
        <taxon>Bacteroidia</taxon>
        <taxon>Bacteroidales</taxon>
        <taxon>Bacteroidaceae</taxon>
        <taxon>Bacteroides</taxon>
    </lineage>
</organism>
<dbReference type="Proteomes" id="UP000283341">
    <property type="component" value="Unassembled WGS sequence"/>
</dbReference>
<dbReference type="Pfam" id="PF05593">
    <property type="entry name" value="RHS_repeat"/>
    <property type="match status" value="1"/>
</dbReference>
<gene>
    <name evidence="1" type="ORF">DWX97_12670</name>
</gene>
<name>A0A412IGR5_9BACE</name>
<evidence type="ECO:0008006" key="3">
    <source>
        <dbReference type="Google" id="ProtNLM"/>
    </source>
</evidence>
<reference evidence="1 2" key="1">
    <citation type="submission" date="2018-08" db="EMBL/GenBank/DDBJ databases">
        <title>A genome reference for cultivated species of the human gut microbiota.</title>
        <authorList>
            <person name="Zou Y."/>
            <person name="Xue W."/>
            <person name="Luo G."/>
        </authorList>
    </citation>
    <scope>NUCLEOTIDE SEQUENCE [LARGE SCALE GENOMIC DNA]</scope>
    <source>
        <strain evidence="1 2">AF22-3AC</strain>
    </source>
</reference>
<protein>
    <recommendedName>
        <fullName evidence="3">RHS repeat protein</fullName>
    </recommendedName>
</protein>
<comment type="caution">
    <text evidence="1">The sequence shown here is derived from an EMBL/GenBank/DDBJ whole genome shotgun (WGS) entry which is preliminary data.</text>
</comment>
<accession>A0A412IGR5</accession>
<dbReference type="NCBIfam" id="TIGR01643">
    <property type="entry name" value="YD_repeat_2x"/>
    <property type="match status" value="1"/>
</dbReference>
<sequence>MKNAYHYTMYQRIAGMYTKKTIMNKNIVWIFLLLCSLRVYSQSESSLQRINIKSPEVAAFMKVGDIPVSLYSGIPQISIPLYEVRCGELRLPISLDYQATAIPVNQEATWVGLNWLLNAGGMVTTRSTLSKAGAPAKDWGFLYNKMNLREVYSDDFGRHYKMDGCHEMGWKGSYGYNFFKCIVQPKTADISPELYGHIMYNREGEAQSYSANFMGHSFDFIYHPLQEKFIVTGNDRKFKIVGGDAGIEQITDADGIQYTFGIIEDNNPNATNSALFNALINKSYYLTQIKHPDGRTIKLNYKQYDWIRLLPELQETWYYGLTNKTNSVEKELSPVLKIHNYYLYEIVTDEETVRFNVGTRIDLKGARKVNNIEVRDKKENLVKRFNFVYSYMNGSSVGGDRLYDYYEKRNMLSAYNSLYNSNEINQRLLLISLQEEVPDAAGALKKLSPYRFKYNAALPAKTSSARDYWGYFNGKDNTTLLVSRSKSGESGYNNFPYSTTTSLIYADRRCNPTTVSAGMLSGMVYPTGGETSFSYEPHSFTNYIYLDTRYTQLPASFSLSVVATNANTVIPEEYRKPKDFTIDRDTEVEVSISHYCPAGESWRDMLGSPAFIYIYEQIPSSGAPIISFHPYKGWAITPADTLNAVNGSIMRTERLLLPAGKYQLKPTISSPQIVPGPNFHGEKTVNIKIKNTGTVMSYGGGVRIKEIRQVDDQKSVITTKYDYSKESGVSSGLLMTPLRFARRKLQLYQADRGPGHDTPGGVEYPAVPAPVLKEYWQLSSDNMALPRGPLLGYERVAVIRYNGKKVCEYWNKKNMGASSFDFTPQLPDPRNGNLLKESDYSVTGKLVRESAYTYTVLKKEHYYVNAVVEDIYYGPDACSPVGWGNDYAISTNGARMLFCIYPSSKFWIEPTRRVVKEYTDNGTLTTMFDYTYNPWNLQLATTKTTYNAALNETVHTIYPQNYATIGSYPATLVNKNILNTPTEIVKVVTRNGVSSVVAGDLNRYNDNGQLISHARLKLAKPLSMGSFEFSNKVQGQIGTDTLSRGAYSPSSAYLVDASCGYTAGGNLSYVTEKQDLTTVYLWSYNKRRVIAEISNTTLAELKKALGYTTDAQFTSLESESAPDVSGIRAKLDSYFKGSQALVTTYTYSPFFGLTLKTDPNGNITHYNYDEFGRLKSVTDRLKKTVQNFEYHYKNQ</sequence>
<dbReference type="InterPro" id="IPR006530">
    <property type="entry name" value="YD"/>
</dbReference>
<evidence type="ECO:0000313" key="2">
    <source>
        <dbReference type="Proteomes" id="UP000283341"/>
    </source>
</evidence>
<proteinExistence type="predicted"/>
<dbReference type="Gene3D" id="2.180.10.10">
    <property type="entry name" value="RHS repeat-associated core"/>
    <property type="match status" value="1"/>
</dbReference>
<dbReference type="InterPro" id="IPR031325">
    <property type="entry name" value="RHS_repeat"/>
</dbReference>